<keyword evidence="3" id="KW-0677">Repeat</keyword>
<evidence type="ECO:0000256" key="7">
    <source>
        <dbReference type="PROSITE-ProRule" id="PRU00023"/>
    </source>
</evidence>
<evidence type="ECO:0000259" key="9">
    <source>
        <dbReference type="Pfam" id="PF13962"/>
    </source>
</evidence>
<evidence type="ECO:0000256" key="3">
    <source>
        <dbReference type="ARBA" id="ARBA00022737"/>
    </source>
</evidence>
<keyword evidence="2" id="KW-0812">Transmembrane</keyword>
<name>A0AAV5IJ52_9ROSI</name>
<proteinExistence type="predicted"/>
<evidence type="ECO:0000313" key="10">
    <source>
        <dbReference type="EMBL" id="GKV01972.1"/>
    </source>
</evidence>
<dbReference type="PROSITE" id="PS50088">
    <property type="entry name" value="ANK_REPEAT"/>
    <property type="match status" value="1"/>
</dbReference>
<dbReference type="GO" id="GO:0005886">
    <property type="term" value="C:plasma membrane"/>
    <property type="evidence" value="ECO:0007669"/>
    <property type="project" value="TreeGrafter"/>
</dbReference>
<evidence type="ECO:0000313" key="11">
    <source>
        <dbReference type="Proteomes" id="UP001054252"/>
    </source>
</evidence>
<dbReference type="SMART" id="SM00248">
    <property type="entry name" value="ANK"/>
    <property type="match status" value="5"/>
</dbReference>
<comment type="caution">
    <text evidence="10">The sequence shown here is derived from an EMBL/GenBank/DDBJ whole genome shotgun (WGS) entry which is preliminary data.</text>
</comment>
<dbReference type="InterPro" id="IPR036770">
    <property type="entry name" value="Ankyrin_rpt-contain_sf"/>
</dbReference>
<evidence type="ECO:0000256" key="5">
    <source>
        <dbReference type="ARBA" id="ARBA00023043"/>
    </source>
</evidence>
<dbReference type="PANTHER" id="PTHR24186">
    <property type="entry name" value="PROTEIN PHOSPHATASE 1 REGULATORY SUBUNIT"/>
    <property type="match status" value="1"/>
</dbReference>
<sequence>MDRYETLYEAVRNGDTDQLKALIDENPAILEESYFRTMPDDTVLHAAALFGQINSVKEILERKSDWIKIRNKDGLCAIHIASAKGSVEIVRMLLEKDREQSQLRSTWKERTLRALHFAVLTENEDVLRELTMGIHIDQFVSNLMDEEEPILHFALENNRIEAFKLIQRILLEKNIEAREIRCILNNRDDEGNTVLHTATERRQLQVLKILLLQDVQHRVDVNAQNGNGSTALDIFYDSQGSVNIDKNVNKKIRRMLEQAGAVRREDIINSAPDDQLQQDNRASSQDSFASKRKRLWNFLQKKASPIQKVMCKLSYSALTKEAKDMNADTKNALMVVAVLIANITYQAVLSPPGGFKQSPVNHANNRNHTQEDPQHFNGMAAIASDPIVFGFTTFLGVIGSDWVQYSKYGGTLDRYRVSCDPTFLGLIPHCP</sequence>
<dbReference type="Pfam" id="PF13962">
    <property type="entry name" value="PGG"/>
    <property type="match status" value="1"/>
</dbReference>
<dbReference type="PANTHER" id="PTHR24186:SF37">
    <property type="entry name" value="PGG DOMAIN-CONTAINING PROTEIN"/>
    <property type="match status" value="1"/>
</dbReference>
<organism evidence="10 11">
    <name type="scientific">Rubroshorea leprosula</name>
    <dbReference type="NCBI Taxonomy" id="152421"/>
    <lineage>
        <taxon>Eukaryota</taxon>
        <taxon>Viridiplantae</taxon>
        <taxon>Streptophyta</taxon>
        <taxon>Embryophyta</taxon>
        <taxon>Tracheophyta</taxon>
        <taxon>Spermatophyta</taxon>
        <taxon>Magnoliopsida</taxon>
        <taxon>eudicotyledons</taxon>
        <taxon>Gunneridae</taxon>
        <taxon>Pentapetalae</taxon>
        <taxon>rosids</taxon>
        <taxon>malvids</taxon>
        <taxon>Malvales</taxon>
        <taxon>Dipterocarpaceae</taxon>
        <taxon>Rubroshorea</taxon>
    </lineage>
</organism>
<evidence type="ECO:0000256" key="4">
    <source>
        <dbReference type="ARBA" id="ARBA00022989"/>
    </source>
</evidence>
<dbReference type="PROSITE" id="PS50297">
    <property type="entry name" value="ANK_REP_REGION"/>
    <property type="match status" value="1"/>
</dbReference>
<dbReference type="EMBL" id="BPVZ01000018">
    <property type="protein sequence ID" value="GKV01972.1"/>
    <property type="molecule type" value="Genomic_DNA"/>
</dbReference>
<evidence type="ECO:0000256" key="8">
    <source>
        <dbReference type="SAM" id="MobiDB-lite"/>
    </source>
</evidence>
<gene>
    <name evidence="10" type="ORF">SLEP1_g14471</name>
</gene>
<evidence type="ECO:0000256" key="1">
    <source>
        <dbReference type="ARBA" id="ARBA00004141"/>
    </source>
</evidence>
<feature type="region of interest" description="Disordered" evidence="8">
    <location>
        <begin position="268"/>
        <end position="288"/>
    </location>
</feature>
<feature type="domain" description="PGG" evidence="9">
    <location>
        <begin position="327"/>
        <end position="368"/>
    </location>
</feature>
<evidence type="ECO:0000256" key="2">
    <source>
        <dbReference type="ARBA" id="ARBA00022692"/>
    </source>
</evidence>
<feature type="repeat" description="ANK" evidence="7">
    <location>
        <begin position="73"/>
        <end position="96"/>
    </location>
</feature>
<dbReference type="Gene3D" id="1.25.40.20">
    <property type="entry name" value="Ankyrin repeat-containing domain"/>
    <property type="match status" value="2"/>
</dbReference>
<keyword evidence="6" id="KW-0472">Membrane</keyword>
<dbReference type="AlphaFoldDB" id="A0AAV5IJ52"/>
<dbReference type="Proteomes" id="UP001054252">
    <property type="component" value="Unassembled WGS sequence"/>
</dbReference>
<protein>
    <recommendedName>
        <fullName evidence="9">PGG domain-containing protein</fullName>
    </recommendedName>
</protein>
<accession>A0AAV5IJ52</accession>
<keyword evidence="5 7" id="KW-0040">ANK repeat</keyword>
<keyword evidence="11" id="KW-1185">Reference proteome</keyword>
<dbReference type="InterPro" id="IPR002110">
    <property type="entry name" value="Ankyrin_rpt"/>
</dbReference>
<feature type="compositionally biased region" description="Polar residues" evidence="8">
    <location>
        <begin position="275"/>
        <end position="288"/>
    </location>
</feature>
<comment type="subcellular location">
    <subcellularLocation>
        <location evidence="1">Membrane</location>
        <topology evidence="1">Multi-pass membrane protein</topology>
    </subcellularLocation>
</comment>
<dbReference type="InterPro" id="IPR026961">
    <property type="entry name" value="PGG_dom"/>
</dbReference>
<reference evidence="10 11" key="1">
    <citation type="journal article" date="2021" name="Commun. Biol.">
        <title>The genome of Shorea leprosula (Dipterocarpaceae) highlights the ecological relevance of drought in aseasonal tropical rainforests.</title>
        <authorList>
            <person name="Ng K.K.S."/>
            <person name="Kobayashi M.J."/>
            <person name="Fawcett J.A."/>
            <person name="Hatakeyama M."/>
            <person name="Paape T."/>
            <person name="Ng C.H."/>
            <person name="Ang C.C."/>
            <person name="Tnah L.H."/>
            <person name="Lee C.T."/>
            <person name="Nishiyama T."/>
            <person name="Sese J."/>
            <person name="O'Brien M.J."/>
            <person name="Copetti D."/>
            <person name="Mohd Noor M.I."/>
            <person name="Ong R.C."/>
            <person name="Putra M."/>
            <person name="Sireger I.Z."/>
            <person name="Indrioko S."/>
            <person name="Kosugi Y."/>
            <person name="Izuno A."/>
            <person name="Isagi Y."/>
            <person name="Lee S.L."/>
            <person name="Shimizu K.K."/>
        </authorList>
    </citation>
    <scope>NUCLEOTIDE SEQUENCE [LARGE SCALE GENOMIC DNA]</scope>
    <source>
        <strain evidence="10">214</strain>
    </source>
</reference>
<keyword evidence="4" id="KW-1133">Transmembrane helix</keyword>
<evidence type="ECO:0000256" key="6">
    <source>
        <dbReference type="ARBA" id="ARBA00023136"/>
    </source>
</evidence>
<dbReference type="SUPFAM" id="SSF48403">
    <property type="entry name" value="Ankyrin repeat"/>
    <property type="match status" value="1"/>
</dbReference>
<dbReference type="Pfam" id="PF12796">
    <property type="entry name" value="Ank_2"/>
    <property type="match status" value="2"/>
</dbReference>